<comment type="caution">
    <text evidence="3">The sequence shown here is derived from an EMBL/GenBank/DDBJ whole genome shotgun (WGS) entry which is preliminary data.</text>
</comment>
<comment type="pathway">
    <text evidence="1">Carbohydrate biosynthesis; Calvin cycle.</text>
</comment>
<dbReference type="Gene3D" id="3.20.20.70">
    <property type="entry name" value="Aldolase class I"/>
    <property type="match status" value="1"/>
</dbReference>
<dbReference type="AlphaFoldDB" id="W9H4T1"/>
<keyword evidence="2" id="KW-0113">Calvin cycle</keyword>
<keyword evidence="4" id="KW-1185">Reference proteome</keyword>
<gene>
    <name evidence="3" type="ORF">N825_30835</name>
</gene>
<evidence type="ECO:0000313" key="4">
    <source>
        <dbReference type="Proteomes" id="UP000019486"/>
    </source>
</evidence>
<dbReference type="UniPathway" id="UPA00116"/>
<dbReference type="InterPro" id="IPR000771">
    <property type="entry name" value="FBA_II"/>
</dbReference>
<dbReference type="GO" id="GO:0016832">
    <property type="term" value="F:aldehyde-lyase activity"/>
    <property type="evidence" value="ECO:0007669"/>
    <property type="project" value="InterPro"/>
</dbReference>
<dbReference type="GO" id="GO:0008270">
    <property type="term" value="F:zinc ion binding"/>
    <property type="evidence" value="ECO:0007669"/>
    <property type="project" value="InterPro"/>
</dbReference>
<protein>
    <submittedName>
        <fullName evidence="3">Uncharacterized protein</fullName>
    </submittedName>
</protein>
<evidence type="ECO:0000313" key="3">
    <source>
        <dbReference type="EMBL" id="EWY41230.1"/>
    </source>
</evidence>
<dbReference type="InterPro" id="IPR013785">
    <property type="entry name" value="Aldolase_TIM"/>
</dbReference>
<name>W9H4T1_9PROT</name>
<evidence type="ECO:0000256" key="1">
    <source>
        <dbReference type="ARBA" id="ARBA00005215"/>
    </source>
</evidence>
<dbReference type="Proteomes" id="UP000019486">
    <property type="component" value="Unassembled WGS sequence"/>
</dbReference>
<dbReference type="GO" id="GO:0019253">
    <property type="term" value="P:reductive pentose-phosphate cycle"/>
    <property type="evidence" value="ECO:0007669"/>
    <property type="project" value="UniProtKB-UniPathway"/>
</dbReference>
<organism evidence="3 4">
    <name type="scientific">Skermanella stibiiresistens SB22</name>
    <dbReference type="NCBI Taxonomy" id="1385369"/>
    <lineage>
        <taxon>Bacteria</taxon>
        <taxon>Pseudomonadati</taxon>
        <taxon>Pseudomonadota</taxon>
        <taxon>Alphaproteobacteria</taxon>
        <taxon>Rhodospirillales</taxon>
        <taxon>Azospirillaceae</taxon>
        <taxon>Skermanella</taxon>
    </lineage>
</organism>
<reference evidence="3 4" key="1">
    <citation type="submission" date="2013-08" db="EMBL/GenBank/DDBJ databases">
        <title>The genome sequence of Skermanella stibiiresistens.</title>
        <authorList>
            <person name="Zhu W."/>
            <person name="Wang G."/>
        </authorList>
    </citation>
    <scope>NUCLEOTIDE SEQUENCE [LARGE SCALE GENOMIC DNA]</scope>
    <source>
        <strain evidence="3 4">SB22</strain>
    </source>
</reference>
<dbReference type="RefSeq" id="WP_051511767.1">
    <property type="nucleotide sequence ID" value="NZ_AVFL01000005.1"/>
</dbReference>
<accession>W9H4T1</accession>
<sequence length="146" mass="15225">MPTDIPAPPSVLPPAIVIHGVDQLRAALTAAADLHRPLTVVSFPGAAGSAGASWFRAMAAIAAAEFPQVPVTMVLDCGDRPGHALAAIRAGVRHILLAGNVPAWPRVQAIAEASGVTLRGSLGPVFEPRFFRDPIRACRDWLTATP</sequence>
<dbReference type="Pfam" id="PF01116">
    <property type="entry name" value="F_bP_aldolase"/>
    <property type="match status" value="1"/>
</dbReference>
<dbReference type="EMBL" id="AVFL01000005">
    <property type="protein sequence ID" value="EWY41230.1"/>
    <property type="molecule type" value="Genomic_DNA"/>
</dbReference>
<dbReference type="STRING" id="1385369.N825_30835"/>
<proteinExistence type="predicted"/>
<dbReference type="SUPFAM" id="SSF51569">
    <property type="entry name" value="Aldolase"/>
    <property type="match status" value="1"/>
</dbReference>
<evidence type="ECO:0000256" key="2">
    <source>
        <dbReference type="ARBA" id="ARBA00022567"/>
    </source>
</evidence>